<dbReference type="AlphaFoldDB" id="A0A2K9NQH2"/>
<keyword evidence="2" id="KW-1185">Reference proteome</keyword>
<reference evidence="1 2" key="1">
    <citation type="submission" date="2018-01" db="EMBL/GenBank/DDBJ databases">
        <title>Complete genome sequence of Bacteriovorax stolpii DSM12778.</title>
        <authorList>
            <person name="Tang B."/>
            <person name="Chang J."/>
        </authorList>
    </citation>
    <scope>NUCLEOTIDE SEQUENCE [LARGE SCALE GENOMIC DNA]</scope>
    <source>
        <strain evidence="1 2">DSM 12778</strain>
    </source>
</reference>
<dbReference type="KEGG" id="bsto:C0V70_04095"/>
<proteinExistence type="predicted"/>
<dbReference type="PROSITE" id="PS51257">
    <property type="entry name" value="PROKAR_LIPOPROTEIN"/>
    <property type="match status" value="1"/>
</dbReference>
<sequence length="141" mass="16096">MRSLLLSLLALSVVGCSSTPVMEKSVQEKFMRDFSSTNLQIANRYYRNFQQYEGFSQTYWETILEQLSSDSALSLKRDIRAFNVIKAKGFEKGTVICVYSEYFELGFCDNTRCEGTELSGIKKEEEIPEAMARVTAYTCSK</sequence>
<dbReference type="EMBL" id="CP025704">
    <property type="protein sequence ID" value="AUN97305.1"/>
    <property type="molecule type" value="Genomic_DNA"/>
</dbReference>
<protein>
    <submittedName>
        <fullName evidence="1">Uncharacterized protein</fullName>
    </submittedName>
</protein>
<organism evidence="1 2">
    <name type="scientific">Bacteriovorax stolpii</name>
    <name type="common">Bdellovibrio stolpii</name>
    <dbReference type="NCBI Taxonomy" id="960"/>
    <lineage>
        <taxon>Bacteria</taxon>
        <taxon>Pseudomonadati</taxon>
        <taxon>Bdellovibrionota</taxon>
        <taxon>Bacteriovoracia</taxon>
        <taxon>Bacteriovoracales</taxon>
        <taxon>Bacteriovoracaceae</taxon>
        <taxon>Bacteriovorax</taxon>
    </lineage>
</organism>
<name>A0A2K9NQH2_BACTC</name>
<dbReference type="RefSeq" id="WP_102242600.1">
    <property type="nucleotide sequence ID" value="NZ_CP025704.1"/>
</dbReference>
<evidence type="ECO:0000313" key="2">
    <source>
        <dbReference type="Proteomes" id="UP000235584"/>
    </source>
</evidence>
<dbReference type="Proteomes" id="UP000235584">
    <property type="component" value="Chromosome"/>
</dbReference>
<accession>A0A2K9NQH2</accession>
<evidence type="ECO:0000313" key="1">
    <source>
        <dbReference type="EMBL" id="AUN97305.1"/>
    </source>
</evidence>
<gene>
    <name evidence="1" type="ORF">C0V70_04095</name>
</gene>